<dbReference type="PROSITE" id="PS01186">
    <property type="entry name" value="EGF_2"/>
    <property type="match status" value="1"/>
</dbReference>
<evidence type="ECO:0000313" key="7">
    <source>
        <dbReference type="EMBL" id="KFM70911.1"/>
    </source>
</evidence>
<dbReference type="OrthoDB" id="6406940at2759"/>
<dbReference type="PROSITE" id="PS01187">
    <property type="entry name" value="EGF_CA"/>
    <property type="match status" value="1"/>
</dbReference>
<organism evidence="7 8">
    <name type="scientific">Stegodyphus mimosarum</name>
    <name type="common">African social velvet spider</name>
    <dbReference type="NCBI Taxonomy" id="407821"/>
    <lineage>
        <taxon>Eukaryota</taxon>
        <taxon>Metazoa</taxon>
        <taxon>Ecdysozoa</taxon>
        <taxon>Arthropoda</taxon>
        <taxon>Chelicerata</taxon>
        <taxon>Arachnida</taxon>
        <taxon>Araneae</taxon>
        <taxon>Araneomorphae</taxon>
        <taxon>Entelegynae</taxon>
        <taxon>Eresoidea</taxon>
        <taxon>Eresidae</taxon>
        <taxon>Stegodyphus</taxon>
    </lineage>
</organism>
<proteinExistence type="predicted"/>
<gene>
    <name evidence="7" type="ORF">X975_26661</name>
</gene>
<name>A0A087U0M2_STEMI</name>
<dbReference type="CDD" id="cd00054">
    <property type="entry name" value="EGF_CA"/>
    <property type="match status" value="1"/>
</dbReference>
<evidence type="ECO:0000259" key="6">
    <source>
        <dbReference type="PROSITE" id="PS50026"/>
    </source>
</evidence>
<dbReference type="PANTHER" id="PTHR22963">
    <property type="entry name" value="ENDOGLIN-RELATED"/>
    <property type="match status" value="1"/>
</dbReference>
<dbReference type="PANTHER" id="PTHR22963:SF39">
    <property type="entry name" value="DUMPY"/>
    <property type="match status" value="1"/>
</dbReference>
<feature type="non-terminal residue" evidence="7">
    <location>
        <position position="88"/>
    </location>
</feature>
<evidence type="ECO:0000313" key="8">
    <source>
        <dbReference type="Proteomes" id="UP000054359"/>
    </source>
</evidence>
<evidence type="ECO:0000256" key="5">
    <source>
        <dbReference type="PROSITE-ProRule" id="PRU00076"/>
    </source>
</evidence>
<dbReference type="InterPro" id="IPR001881">
    <property type="entry name" value="EGF-like_Ca-bd_dom"/>
</dbReference>
<dbReference type="InterPro" id="IPR018097">
    <property type="entry name" value="EGF_Ca-bd_CS"/>
</dbReference>
<dbReference type="SMART" id="SM00179">
    <property type="entry name" value="EGF_CA"/>
    <property type="match status" value="1"/>
</dbReference>
<evidence type="ECO:0000256" key="4">
    <source>
        <dbReference type="ARBA" id="ARBA00023157"/>
    </source>
</evidence>
<keyword evidence="2" id="KW-0732">Signal</keyword>
<dbReference type="GO" id="GO:0005509">
    <property type="term" value="F:calcium ion binding"/>
    <property type="evidence" value="ECO:0007669"/>
    <property type="project" value="InterPro"/>
</dbReference>
<comment type="caution">
    <text evidence="5">Lacks conserved residue(s) required for the propagation of feature annotation.</text>
</comment>
<dbReference type="InterPro" id="IPR000742">
    <property type="entry name" value="EGF"/>
</dbReference>
<dbReference type="Pfam" id="PF07645">
    <property type="entry name" value="EGF_CA"/>
    <property type="match status" value="1"/>
</dbReference>
<keyword evidence="4" id="KW-1015">Disulfide bond</keyword>
<feature type="domain" description="EGF-like" evidence="6">
    <location>
        <begin position="54"/>
        <end position="87"/>
    </location>
</feature>
<keyword evidence="3" id="KW-0677">Repeat</keyword>
<accession>A0A087U0M2</accession>
<dbReference type="InterPro" id="IPR049883">
    <property type="entry name" value="NOTCH1_EGF-like"/>
</dbReference>
<protein>
    <submittedName>
        <fullName evidence="7">Nidogen-2</fullName>
    </submittedName>
</protein>
<dbReference type="EMBL" id="KK117600">
    <property type="protein sequence ID" value="KFM70911.1"/>
    <property type="molecule type" value="Genomic_DNA"/>
</dbReference>
<keyword evidence="1 5" id="KW-0245">EGF-like domain</keyword>
<evidence type="ECO:0000256" key="1">
    <source>
        <dbReference type="ARBA" id="ARBA00022536"/>
    </source>
</evidence>
<feature type="non-terminal residue" evidence="7">
    <location>
        <position position="1"/>
    </location>
</feature>
<dbReference type="PROSITE" id="PS00010">
    <property type="entry name" value="ASX_HYDROXYL"/>
    <property type="match status" value="1"/>
</dbReference>
<evidence type="ECO:0000256" key="3">
    <source>
        <dbReference type="ARBA" id="ARBA00022737"/>
    </source>
</evidence>
<reference evidence="7 8" key="1">
    <citation type="submission" date="2013-11" db="EMBL/GenBank/DDBJ databases">
        <title>Genome sequencing of Stegodyphus mimosarum.</title>
        <authorList>
            <person name="Bechsgaard J."/>
        </authorList>
    </citation>
    <scope>NUCLEOTIDE SEQUENCE [LARGE SCALE GENOMIC DNA]</scope>
</reference>
<dbReference type="SUPFAM" id="SSF57196">
    <property type="entry name" value="EGF/Laminin"/>
    <property type="match status" value="1"/>
</dbReference>
<keyword evidence="8" id="KW-1185">Reference proteome</keyword>
<dbReference type="FunFam" id="2.10.25.10:FF:000038">
    <property type="entry name" value="Fibrillin 2"/>
    <property type="match status" value="1"/>
</dbReference>
<dbReference type="PROSITE" id="PS50026">
    <property type="entry name" value="EGF_3"/>
    <property type="match status" value="1"/>
</dbReference>
<dbReference type="Proteomes" id="UP000054359">
    <property type="component" value="Unassembled WGS sequence"/>
</dbReference>
<dbReference type="STRING" id="407821.A0A087U0M2"/>
<dbReference type="SMART" id="SM00181">
    <property type="entry name" value="EGF"/>
    <property type="match status" value="2"/>
</dbReference>
<dbReference type="Gene3D" id="2.10.25.10">
    <property type="entry name" value="Laminin"/>
    <property type="match status" value="2"/>
</dbReference>
<dbReference type="AlphaFoldDB" id="A0A087U0M2"/>
<evidence type="ECO:0000256" key="2">
    <source>
        <dbReference type="ARBA" id="ARBA00022729"/>
    </source>
</evidence>
<dbReference type="InterPro" id="IPR000152">
    <property type="entry name" value="EGF-type_Asp/Asn_hydroxyl_site"/>
</dbReference>
<sequence length="88" mass="9596">SDCNFDRQCINFVCESPCVQVNCGPYGTCVVRNRQASCRCEPGYENNGRLTCVDVDECRQHPCHATAVCENTPGSFSCRCPTGLTGNP</sequence>